<dbReference type="EMBL" id="ABDG02000024">
    <property type="protein sequence ID" value="EHK45387.1"/>
    <property type="molecule type" value="Genomic_DNA"/>
</dbReference>
<proteinExistence type="predicted"/>
<dbReference type="HOGENOM" id="CLU_994202_0_0_1"/>
<protein>
    <submittedName>
        <fullName evidence="1">Uncharacterized protein</fullName>
    </submittedName>
</protein>
<dbReference type="OrthoDB" id="10503330at2759"/>
<sequence>MSQQASAAGINTNCLYTVSVYARSSLRPRDPASDSHSHLPTPLEPRDWDLDAIPAPSLGSPLLALSAVGTDALPYLCKVSIAYHGLPLRPVRRTLYRMELCLAWQRRNPGVPNFGAAATPINHGAAYDRQAFSDPPPRATLAAVLRPMKRPQPACDSQRPSGRSILVSTPVMARSLPRTGLAQPRGGVSTTSLPPTWFCQPRTGSGCAVGALVGALAGRGVRQRDWRHVLAHVPSTSGARADAVDTAWRATRARPMPSCLALHAPHSSAASPRLVMEPGS</sequence>
<keyword evidence="2" id="KW-1185">Reference proteome</keyword>
<reference evidence="1 2" key="1">
    <citation type="journal article" date="2011" name="Genome Biol.">
        <title>Comparative genome sequence analysis underscores mycoparasitism as the ancestral life style of Trichoderma.</title>
        <authorList>
            <person name="Kubicek C.P."/>
            <person name="Herrera-Estrella A."/>
            <person name="Seidl-Seiboth V."/>
            <person name="Martinez D.A."/>
            <person name="Druzhinina I.S."/>
            <person name="Thon M."/>
            <person name="Zeilinger S."/>
            <person name="Casas-Flores S."/>
            <person name="Horwitz B.A."/>
            <person name="Mukherjee P.K."/>
            <person name="Mukherjee M."/>
            <person name="Kredics L."/>
            <person name="Alcaraz L.D."/>
            <person name="Aerts A."/>
            <person name="Antal Z."/>
            <person name="Atanasova L."/>
            <person name="Cervantes-Badillo M.G."/>
            <person name="Challacombe J."/>
            <person name="Chertkov O."/>
            <person name="McCluskey K."/>
            <person name="Coulpier F."/>
            <person name="Deshpande N."/>
            <person name="von Doehren H."/>
            <person name="Ebbole D.J."/>
            <person name="Esquivel-Naranjo E.U."/>
            <person name="Fekete E."/>
            <person name="Flipphi M."/>
            <person name="Glaser F."/>
            <person name="Gomez-Rodriguez E.Y."/>
            <person name="Gruber S."/>
            <person name="Han C."/>
            <person name="Henrissat B."/>
            <person name="Hermosa R."/>
            <person name="Hernandez-Onate M."/>
            <person name="Karaffa L."/>
            <person name="Kosti I."/>
            <person name="Le Crom S."/>
            <person name="Lindquist E."/>
            <person name="Lucas S."/>
            <person name="Luebeck M."/>
            <person name="Luebeck P.S."/>
            <person name="Margeot A."/>
            <person name="Metz B."/>
            <person name="Misra M."/>
            <person name="Nevalainen H."/>
            <person name="Omann M."/>
            <person name="Packer N."/>
            <person name="Perrone G."/>
            <person name="Uresti-Rivera E.E."/>
            <person name="Salamov A."/>
            <person name="Schmoll M."/>
            <person name="Seiboth B."/>
            <person name="Shapiro H."/>
            <person name="Sukno S."/>
            <person name="Tamayo-Ramos J.A."/>
            <person name="Tisch D."/>
            <person name="Wiest A."/>
            <person name="Wilkinson H.H."/>
            <person name="Zhang M."/>
            <person name="Coutinho P.M."/>
            <person name="Kenerley C.M."/>
            <person name="Monte E."/>
            <person name="Baker S.E."/>
            <person name="Grigoriev I.V."/>
        </authorList>
    </citation>
    <scope>NUCLEOTIDE SEQUENCE [LARGE SCALE GENOMIC DNA]</scope>
    <source>
        <strain evidence="2">ATCC 20476 / IMI 206040</strain>
    </source>
</reference>
<gene>
    <name evidence="1" type="ORF">TRIATDRAFT_87729</name>
</gene>
<accession>G9NWN4</accession>
<name>G9NWN4_HYPAI</name>
<evidence type="ECO:0000313" key="1">
    <source>
        <dbReference type="EMBL" id="EHK45387.1"/>
    </source>
</evidence>
<comment type="caution">
    <text evidence="1">The sequence shown here is derived from an EMBL/GenBank/DDBJ whole genome shotgun (WGS) entry which is preliminary data.</text>
</comment>
<dbReference type="AlphaFoldDB" id="G9NWN4"/>
<evidence type="ECO:0000313" key="2">
    <source>
        <dbReference type="Proteomes" id="UP000005426"/>
    </source>
</evidence>
<organism evidence="1 2">
    <name type="scientific">Hypocrea atroviridis (strain ATCC 20476 / IMI 206040)</name>
    <name type="common">Trichoderma atroviride</name>
    <dbReference type="NCBI Taxonomy" id="452589"/>
    <lineage>
        <taxon>Eukaryota</taxon>
        <taxon>Fungi</taxon>
        <taxon>Dikarya</taxon>
        <taxon>Ascomycota</taxon>
        <taxon>Pezizomycotina</taxon>
        <taxon>Sordariomycetes</taxon>
        <taxon>Hypocreomycetidae</taxon>
        <taxon>Hypocreales</taxon>
        <taxon>Hypocreaceae</taxon>
        <taxon>Trichoderma</taxon>
    </lineage>
</organism>
<dbReference type="Proteomes" id="UP000005426">
    <property type="component" value="Unassembled WGS sequence"/>
</dbReference>